<feature type="compositionally biased region" description="Polar residues" evidence="7">
    <location>
        <begin position="607"/>
        <end position="636"/>
    </location>
</feature>
<feature type="compositionally biased region" description="Low complexity" evidence="7">
    <location>
        <begin position="812"/>
        <end position="838"/>
    </location>
</feature>
<dbReference type="GeneID" id="114330580"/>
<organism evidence="12">
    <name type="scientific">Diabrotica virgifera virgifera</name>
    <name type="common">western corn rootworm</name>
    <dbReference type="NCBI Taxonomy" id="50390"/>
    <lineage>
        <taxon>Eukaryota</taxon>
        <taxon>Metazoa</taxon>
        <taxon>Ecdysozoa</taxon>
        <taxon>Arthropoda</taxon>
        <taxon>Hexapoda</taxon>
        <taxon>Insecta</taxon>
        <taxon>Pterygota</taxon>
        <taxon>Neoptera</taxon>
        <taxon>Endopterygota</taxon>
        <taxon>Coleoptera</taxon>
        <taxon>Polyphaga</taxon>
        <taxon>Cucujiformia</taxon>
        <taxon>Chrysomeloidea</taxon>
        <taxon>Chrysomelidae</taxon>
        <taxon>Galerucinae</taxon>
        <taxon>Diabroticina</taxon>
        <taxon>Diabroticites</taxon>
        <taxon>Diabrotica</taxon>
    </lineage>
</organism>
<feature type="domain" description="B box-type" evidence="9">
    <location>
        <begin position="92"/>
        <end position="135"/>
    </location>
</feature>
<dbReference type="Pfam" id="PF00097">
    <property type="entry name" value="zf-C3HC4"/>
    <property type="match status" value="1"/>
</dbReference>
<feature type="compositionally biased region" description="Basic and acidic residues" evidence="7">
    <location>
        <begin position="443"/>
        <end position="458"/>
    </location>
</feature>
<dbReference type="PROSITE" id="PS51125">
    <property type="entry name" value="NHL"/>
    <property type="match status" value="6"/>
</dbReference>
<evidence type="ECO:0000259" key="8">
    <source>
        <dbReference type="PROSITE" id="PS50089"/>
    </source>
</evidence>
<reference evidence="10" key="2">
    <citation type="submission" date="2025-05" db="UniProtKB">
        <authorList>
            <consortium name="EnsemblMetazoa"/>
        </authorList>
    </citation>
    <scope>IDENTIFICATION</scope>
</reference>
<feature type="compositionally biased region" description="Low complexity" evidence="7">
    <location>
        <begin position="567"/>
        <end position="588"/>
    </location>
</feature>
<dbReference type="GO" id="GO:0008270">
    <property type="term" value="F:zinc ion binding"/>
    <property type="evidence" value="ECO:0007669"/>
    <property type="project" value="UniProtKB-KW"/>
</dbReference>
<dbReference type="Gene3D" id="3.30.40.10">
    <property type="entry name" value="Zinc/RING finger domain, C3HC4 (zinc finger)"/>
    <property type="match status" value="1"/>
</dbReference>
<dbReference type="PROSITE" id="PS50089">
    <property type="entry name" value="ZF_RING_2"/>
    <property type="match status" value="1"/>
</dbReference>
<dbReference type="SUPFAM" id="SSF101898">
    <property type="entry name" value="NHL repeat"/>
    <property type="match status" value="1"/>
</dbReference>
<feature type="compositionally biased region" description="Low complexity" evidence="7">
    <location>
        <begin position="497"/>
        <end position="506"/>
    </location>
</feature>
<dbReference type="CDD" id="cd14954">
    <property type="entry name" value="NHL_TRIM71_like"/>
    <property type="match status" value="1"/>
</dbReference>
<feature type="compositionally biased region" description="Basic and acidic residues" evidence="7">
    <location>
        <begin position="315"/>
        <end position="339"/>
    </location>
</feature>
<evidence type="ECO:0000256" key="5">
    <source>
        <dbReference type="PROSITE-ProRule" id="PRU00024"/>
    </source>
</evidence>
<sequence length="1162" mass="129503">MEQFEQLLTCAICLDRYRNPKLLPCQHSFCMEPCLEGTVDYVRRQIKCPECRAEHRIPYNGVQGFPTNVTLQRFLELHIEITGELPDPTSGQIMERCNVCSEKAYCSFCSHCDKKICEECKSAHMEILRREISRINNQIRRGIHRLQDTLALVEKNSQNMQTNCLSVGEEVEEIYRRLSKALKDRTDYLRGELDRYLGTEVRSLTTLKENLELEISNILSNCDLADKHMNENVDIWDDCELMDAKEIFLKTVEFIRNFEYENADYSRKVRLVLAHDPNQLVLHVAGFGDLNLPSQSHFGQQPGLLQPPNSGLMRSKSDHRLASQFRQQEERGYGERGYNDEDQVLGGRKFGDRPKSTGESRYGRGGDYGDDYDHDTRPTRSKYSRFRRHQATENDSDTEPNTRVRFNEHKEKERERAFDTEDASRGPLSGITRLADSPRVMKKMQEHESGKTKKKEEPTPAPVQPKVVPKRPPPPAVRQVSEDDEIARIKKQNKGATTSTDTTTETVRPATEERQRKTPAPEAVSSAEESEESVNSRQQSQKKTSPKSATAATPRRPSDASHKKSARSASSESHTSSESSTSSSAVRSTGAPFTTDEVKKKILSKVEPTTPSKKNSSPVQNKPFQSRFLNKNTTAPTKEEEEDETETSSEEETESEEESDEETQKTDTKEIAKSDIGPLLARSANARDNSVESVRRKSREEAESPVRTRYGTTRDEPSKYSRSRTSTVTEEETPKYGYTSRFLSKSKSSAAVPPEDEDYSSSSSHALKSRDNSPDRSAAAAAEKDGAALSSWARYLKSKYGNRSGAKDKDVSSSASTPSASSSGAARRLSLGLPLRSSTELASSDDDSKNMQGSPTTPTAAIAVAGIAQAVAGTTPRSQYLQKCEQLFQIGSRGSEAGCFTWPRGVAVGPDNTIVVADSSNHRVQVFDANGRFIKEFGQYGNKEGEFDCLAGVAVNRIGQYIIADRYNHRIQVFDPSGRFLRAFGSQGTADGRFNYPWGITTDALGFIYVCDKENHRVQVFQSDGTFVGKFGSMGNKEGQLEHPHYIAVSNTNRVVVSDSNNHRIQIFDVNGKVLTSFGSEGSEEGQFKFPRGVAVDDQGYICVADSGNNRIQIFSPDGGFLRAFGCWGIGKAEFKGLEGVAMTPNGHILVCDRENHRIQVF</sequence>
<evidence type="ECO:0000256" key="6">
    <source>
        <dbReference type="PROSITE-ProRule" id="PRU00504"/>
    </source>
</evidence>
<proteinExistence type="predicted"/>
<feature type="compositionally biased region" description="Acidic residues" evidence="7">
    <location>
        <begin position="639"/>
        <end position="661"/>
    </location>
</feature>
<keyword evidence="1" id="KW-0479">Metal-binding</keyword>
<dbReference type="GO" id="GO:0061630">
    <property type="term" value="F:ubiquitin protein ligase activity"/>
    <property type="evidence" value="ECO:0007669"/>
    <property type="project" value="TreeGrafter"/>
</dbReference>
<evidence type="ECO:0000256" key="7">
    <source>
        <dbReference type="SAM" id="MobiDB-lite"/>
    </source>
</evidence>
<dbReference type="GO" id="GO:0043161">
    <property type="term" value="P:proteasome-mediated ubiquitin-dependent protein catabolic process"/>
    <property type="evidence" value="ECO:0007669"/>
    <property type="project" value="TreeGrafter"/>
</dbReference>
<feature type="repeat" description="NHL" evidence="6">
    <location>
        <begin position="984"/>
        <end position="1024"/>
    </location>
</feature>
<dbReference type="SMART" id="SM00184">
    <property type="entry name" value="RING"/>
    <property type="match status" value="1"/>
</dbReference>
<keyword evidence="2" id="KW-0677">Repeat</keyword>
<feature type="repeat" description="NHL" evidence="6">
    <location>
        <begin position="1028"/>
        <end position="1071"/>
    </location>
</feature>
<feature type="compositionally biased region" description="Basic and acidic residues" evidence="7">
    <location>
        <begin position="349"/>
        <end position="364"/>
    </location>
</feature>
<dbReference type="EnsemblMetazoa" id="XM_028279974.2">
    <property type="protein sequence ID" value="XP_028135775.1"/>
    <property type="gene ID" value="LOC114330580"/>
</dbReference>
<evidence type="ECO:0000256" key="2">
    <source>
        <dbReference type="ARBA" id="ARBA00022737"/>
    </source>
</evidence>
<evidence type="ECO:0000259" key="9">
    <source>
        <dbReference type="PROSITE" id="PS50119"/>
    </source>
</evidence>
<dbReference type="RefSeq" id="XP_028135775.1">
    <property type="nucleotide sequence ID" value="XM_028279974.1"/>
</dbReference>
<accession>A0A6P7FSK5</accession>
<feature type="repeat" description="NHL" evidence="6">
    <location>
        <begin position="1075"/>
        <end position="1118"/>
    </location>
</feature>
<evidence type="ECO:0000313" key="11">
    <source>
        <dbReference type="Proteomes" id="UP001652700"/>
    </source>
</evidence>
<dbReference type="Gene3D" id="2.120.10.30">
    <property type="entry name" value="TolB, C-terminal domain"/>
    <property type="match status" value="3"/>
</dbReference>
<dbReference type="PROSITE" id="PS50119">
    <property type="entry name" value="ZF_BBOX"/>
    <property type="match status" value="1"/>
</dbReference>
<dbReference type="InterPro" id="IPR001841">
    <property type="entry name" value="Znf_RING"/>
</dbReference>
<dbReference type="FunFam" id="3.30.40.10:FF:000185">
    <property type="entry name" value="RING finger protein nhl-1"/>
    <property type="match status" value="1"/>
</dbReference>
<keyword evidence="3 5" id="KW-0863">Zinc-finger</keyword>
<reference evidence="12" key="1">
    <citation type="submission" date="2025-04" db="UniProtKB">
        <authorList>
            <consortium name="RefSeq"/>
        </authorList>
    </citation>
    <scope>IDENTIFICATION</scope>
    <source>
        <tissue evidence="12">Whole insect</tissue>
    </source>
</reference>
<protein>
    <submittedName>
        <fullName evidence="12">RING finger protein nhl-1 isoform X3</fullName>
    </submittedName>
</protein>
<dbReference type="InterPro" id="IPR013083">
    <property type="entry name" value="Znf_RING/FYVE/PHD"/>
</dbReference>
<feature type="region of interest" description="Disordered" evidence="7">
    <location>
        <begin position="298"/>
        <end position="787"/>
    </location>
</feature>
<evidence type="ECO:0000256" key="1">
    <source>
        <dbReference type="ARBA" id="ARBA00022723"/>
    </source>
</evidence>
<feature type="repeat" description="NHL" evidence="6">
    <location>
        <begin position="887"/>
        <end position="930"/>
    </location>
</feature>
<feature type="repeat" description="NHL" evidence="6">
    <location>
        <begin position="934"/>
        <end position="977"/>
    </location>
</feature>
<dbReference type="FunFam" id="2.120.10.30:FF:000013">
    <property type="entry name" value="E3 ubiquitin-protein ligase TRIM71"/>
    <property type="match status" value="2"/>
</dbReference>
<name>A0A6P7FSK5_DIAVI</name>
<dbReference type="InterPro" id="IPR018957">
    <property type="entry name" value="Znf_C3HC4_RING-type"/>
</dbReference>
<dbReference type="GO" id="GO:0005634">
    <property type="term" value="C:nucleus"/>
    <property type="evidence" value="ECO:0007669"/>
    <property type="project" value="UniProtKB-ARBA"/>
</dbReference>
<dbReference type="InterPro" id="IPR001258">
    <property type="entry name" value="NHL_repeat"/>
</dbReference>
<dbReference type="InterPro" id="IPR011042">
    <property type="entry name" value="6-blade_b-propeller_TolB-like"/>
</dbReference>
<dbReference type="OrthoDB" id="342730at2759"/>
<dbReference type="InterPro" id="IPR050952">
    <property type="entry name" value="TRIM-NHL_E3_ligases"/>
</dbReference>
<feature type="repeat" description="NHL" evidence="6">
    <location>
        <begin position="1125"/>
        <end position="1162"/>
    </location>
</feature>
<dbReference type="CDD" id="cd16524">
    <property type="entry name" value="RING-HC_NHL-1-like"/>
    <property type="match status" value="1"/>
</dbReference>
<feature type="compositionally biased region" description="Polar residues" evidence="7">
    <location>
        <begin position="537"/>
        <end position="551"/>
    </location>
</feature>
<evidence type="ECO:0000313" key="12">
    <source>
        <dbReference type="RefSeq" id="XP_028135775.1"/>
    </source>
</evidence>
<feature type="region of interest" description="Disordered" evidence="7">
    <location>
        <begin position="802"/>
        <end position="857"/>
    </location>
</feature>
<dbReference type="AlphaFoldDB" id="A0A6P7FSK5"/>
<evidence type="ECO:0000313" key="10">
    <source>
        <dbReference type="EnsemblMetazoa" id="XP_028135775.1"/>
    </source>
</evidence>
<keyword evidence="4" id="KW-0862">Zinc</keyword>
<evidence type="ECO:0000256" key="3">
    <source>
        <dbReference type="ARBA" id="ARBA00022771"/>
    </source>
</evidence>
<evidence type="ECO:0000256" key="4">
    <source>
        <dbReference type="ARBA" id="ARBA00022833"/>
    </source>
</evidence>
<dbReference type="InterPro" id="IPR000315">
    <property type="entry name" value="Znf_B-box"/>
</dbReference>
<dbReference type="FunFam" id="2.120.10.30:FF:000037">
    <property type="entry name" value="Uncharacterized protein, isoform E"/>
    <property type="match status" value="1"/>
</dbReference>
<feature type="compositionally biased region" description="Basic residues" evidence="7">
    <location>
        <begin position="379"/>
        <end position="389"/>
    </location>
</feature>
<dbReference type="PANTHER" id="PTHR24104">
    <property type="entry name" value="E3 UBIQUITIN-PROTEIN LIGASE NHLRC1-RELATED"/>
    <property type="match status" value="1"/>
</dbReference>
<dbReference type="GO" id="GO:0000209">
    <property type="term" value="P:protein polyubiquitination"/>
    <property type="evidence" value="ECO:0007669"/>
    <property type="project" value="TreeGrafter"/>
</dbReference>
<feature type="compositionally biased region" description="Basic and acidic residues" evidence="7">
    <location>
        <begin position="689"/>
        <end position="719"/>
    </location>
</feature>
<dbReference type="PANTHER" id="PTHR24104:SF47">
    <property type="entry name" value="E3 UBIQUITIN-PROTEIN LIGASE NHLRC1"/>
    <property type="match status" value="1"/>
</dbReference>
<feature type="domain" description="RING-type" evidence="8">
    <location>
        <begin position="10"/>
        <end position="52"/>
    </location>
</feature>
<feature type="compositionally biased region" description="Basic and acidic residues" evidence="7">
    <location>
        <begin position="400"/>
        <end position="424"/>
    </location>
</feature>
<feature type="compositionally biased region" description="Basic and acidic residues" evidence="7">
    <location>
        <begin position="662"/>
        <end position="673"/>
    </location>
</feature>
<dbReference type="Pfam" id="PF01436">
    <property type="entry name" value="NHL"/>
    <property type="match status" value="6"/>
</dbReference>
<dbReference type="SUPFAM" id="SSF57850">
    <property type="entry name" value="RING/U-box"/>
    <property type="match status" value="1"/>
</dbReference>
<gene>
    <name evidence="12" type="primary">LOC114330580</name>
</gene>
<dbReference type="Proteomes" id="UP001652700">
    <property type="component" value="Unplaced"/>
</dbReference>
<keyword evidence="11" id="KW-1185">Reference proteome</keyword>